<reference evidence="1 2" key="1">
    <citation type="submission" date="2023-02" db="EMBL/GenBank/DDBJ databases">
        <title>Genome sequence of Novosphingobium humi KACC 19094.</title>
        <authorList>
            <person name="Kim S."/>
            <person name="Heo J."/>
            <person name="Kwon S.-W."/>
        </authorList>
    </citation>
    <scope>NUCLEOTIDE SEQUENCE [LARGE SCALE GENOMIC DNA]</scope>
    <source>
        <strain evidence="1 2">KACC 19094</strain>
    </source>
</reference>
<gene>
    <name evidence="1" type="ORF">PQ457_15235</name>
</gene>
<sequence>MTDLAISTPAAYVTPQAMAFAGASGKAIYVSQNSPLPVTSNACPAVPLSGTTSANLIAGPYTPVIGRSAILTLSGDWSGMVQLSRSTDEGATRQPITLGGAPWALFSANCCEAVWDESDAAASLYLEITLTSGTLTYRLSQ</sequence>
<evidence type="ECO:0000313" key="2">
    <source>
        <dbReference type="Proteomes" id="UP001218231"/>
    </source>
</evidence>
<proteinExistence type="predicted"/>
<dbReference type="EMBL" id="CP117417">
    <property type="protein sequence ID" value="WCT77250.1"/>
    <property type="molecule type" value="Genomic_DNA"/>
</dbReference>
<name>A0ABY7TWF2_9SPHN</name>
<accession>A0ABY7TWF2</accession>
<evidence type="ECO:0000313" key="1">
    <source>
        <dbReference type="EMBL" id="WCT77250.1"/>
    </source>
</evidence>
<evidence type="ECO:0008006" key="3">
    <source>
        <dbReference type="Google" id="ProtNLM"/>
    </source>
</evidence>
<dbReference type="Proteomes" id="UP001218231">
    <property type="component" value="Chromosome"/>
</dbReference>
<protein>
    <recommendedName>
        <fullName evidence="3">Phage tail tube protein</fullName>
    </recommendedName>
</protein>
<organism evidence="1 2">
    <name type="scientific">Novosphingobium humi</name>
    <dbReference type="NCBI Taxonomy" id="2282397"/>
    <lineage>
        <taxon>Bacteria</taxon>
        <taxon>Pseudomonadati</taxon>
        <taxon>Pseudomonadota</taxon>
        <taxon>Alphaproteobacteria</taxon>
        <taxon>Sphingomonadales</taxon>
        <taxon>Sphingomonadaceae</taxon>
        <taxon>Novosphingobium</taxon>
    </lineage>
</organism>
<keyword evidence="2" id="KW-1185">Reference proteome</keyword>
<dbReference type="RefSeq" id="WP_273617631.1">
    <property type="nucleotide sequence ID" value="NZ_CP103868.1"/>
</dbReference>